<accession>A0A9W7CLD4</accession>
<evidence type="ECO:0000313" key="2">
    <source>
        <dbReference type="Proteomes" id="UP001165121"/>
    </source>
</evidence>
<reference evidence="1" key="1">
    <citation type="submission" date="2023-04" db="EMBL/GenBank/DDBJ databases">
        <title>Phytophthora fragariaefolia NBRC 109709.</title>
        <authorList>
            <person name="Ichikawa N."/>
            <person name="Sato H."/>
            <person name="Tonouchi N."/>
        </authorList>
    </citation>
    <scope>NUCLEOTIDE SEQUENCE</scope>
    <source>
        <strain evidence="1">NBRC 109709</strain>
    </source>
</reference>
<sequence length="242" mass="26486">MRGPSIVIAITLVLSEDSSANARFHLRRVEDFDTVITENAASSASLPSFDIFGTLGDARSLVAAHHVRRVHNTTSMTASIGPINTLHSNSSIVVTSEDPAKVNTGLDVPELTFQSNAAISDVPVSSIFDEGCEVSSVQLPIIEVEILGELGRGSNIYTRASLLHEEVVTTGEMSETPDLYQILHTGYGAKASRQGNHGQPAQLHHPRFFGNPRTRWVGINRLPLYPLRMQRKSQLMNQIYSR</sequence>
<organism evidence="1 2">
    <name type="scientific">Phytophthora fragariaefolia</name>
    <dbReference type="NCBI Taxonomy" id="1490495"/>
    <lineage>
        <taxon>Eukaryota</taxon>
        <taxon>Sar</taxon>
        <taxon>Stramenopiles</taxon>
        <taxon>Oomycota</taxon>
        <taxon>Peronosporomycetes</taxon>
        <taxon>Peronosporales</taxon>
        <taxon>Peronosporaceae</taxon>
        <taxon>Phytophthora</taxon>
    </lineage>
</organism>
<dbReference type="AlphaFoldDB" id="A0A9W7CLD4"/>
<comment type="caution">
    <text evidence="1">The sequence shown here is derived from an EMBL/GenBank/DDBJ whole genome shotgun (WGS) entry which is preliminary data.</text>
</comment>
<keyword evidence="2" id="KW-1185">Reference proteome</keyword>
<name>A0A9W7CLD4_9STRA</name>
<dbReference type="Proteomes" id="UP001165121">
    <property type="component" value="Unassembled WGS sequence"/>
</dbReference>
<evidence type="ECO:0000313" key="1">
    <source>
        <dbReference type="EMBL" id="GMF33826.1"/>
    </source>
</evidence>
<dbReference type="EMBL" id="BSXT01000767">
    <property type="protein sequence ID" value="GMF33826.1"/>
    <property type="molecule type" value="Genomic_DNA"/>
</dbReference>
<proteinExistence type="predicted"/>
<protein>
    <submittedName>
        <fullName evidence="1">Unnamed protein product</fullName>
    </submittedName>
</protein>
<gene>
    <name evidence="1" type="ORF">Pfra01_000850500</name>
</gene>